<keyword evidence="4" id="KW-1185">Reference proteome</keyword>
<dbReference type="GO" id="GO:0016491">
    <property type="term" value="F:oxidoreductase activity"/>
    <property type="evidence" value="ECO:0007669"/>
    <property type="project" value="UniProtKB-KW"/>
</dbReference>
<feature type="domain" description="FAD dependent oxidoreductase" evidence="2">
    <location>
        <begin position="47"/>
        <end position="400"/>
    </location>
</feature>
<evidence type="ECO:0000313" key="4">
    <source>
        <dbReference type="Proteomes" id="UP000032305"/>
    </source>
</evidence>
<evidence type="ECO:0000313" key="3">
    <source>
        <dbReference type="EMBL" id="GAM01519.1"/>
    </source>
</evidence>
<sequence length="445" mass="47995">MLRRGRTGMASRRGTQSRTMMLESYWLDSGERFAPEGVTPLPARASVVVVGGGFTGLAAARALALAGTQVVVIEAGRIAGEASGRNGGQCNNGIAGDFAALGARFGRERATALYRAFDTGVDRVEAIVAEEAIDCDFTRNGKLKLADKPEHVAKLARAAELLSKTVEPDIRLLDRDRLAGEIRSDAFHGGLVFPHSASLHMGRFATGLARAAKRHGAHIHEDTPLTGLTRAPGGRHKLVTPRGTIIADTVLLATGASMAGPFGWLRRRIVPIGSFIVATEPLGDLANMVMPGRRNATTTRNIGNYFRLTADNRLIFGGRARFALSSPRNDIRSGMILEARMREIFPALADVRIAHNWGGIVDLTADRLPRAGIRDGLHYAMGYSGHGTQISVLMGEVMARIMTGASPAEANPFHGIDWPAIPGHFGPPWFLPLVGAYYRYQDWRH</sequence>
<protein>
    <submittedName>
        <fullName evidence="3">Putative oxidoreductase</fullName>
    </submittedName>
</protein>
<gene>
    <name evidence="3" type="ORF">SP5_064_00520</name>
</gene>
<accession>A0A0A1W9C1</accession>
<proteinExistence type="predicted"/>
<dbReference type="Proteomes" id="UP000032305">
    <property type="component" value="Unassembled WGS sequence"/>
</dbReference>
<evidence type="ECO:0000259" key="2">
    <source>
        <dbReference type="Pfam" id="PF01266"/>
    </source>
</evidence>
<dbReference type="InterPro" id="IPR036188">
    <property type="entry name" value="FAD/NAD-bd_sf"/>
</dbReference>
<reference evidence="3 4" key="1">
    <citation type="submission" date="2014-11" db="EMBL/GenBank/DDBJ databases">
        <title>Whole genome shotgun sequence of Sphingomonas parapaucimobilis NBRC 15100.</title>
        <authorList>
            <person name="Katano-Makiyama Y."/>
            <person name="Hosoyama A."/>
            <person name="Hashimoto M."/>
            <person name="Hosoyama Y."/>
            <person name="Noguchi M."/>
            <person name="Numata M."/>
            <person name="Tsuchikane K."/>
            <person name="Hirakata S."/>
            <person name="Uohara A."/>
            <person name="Shimodaira J."/>
            <person name="Ohji S."/>
            <person name="Ichikawa N."/>
            <person name="Kimura A."/>
            <person name="Yamazoe A."/>
            <person name="Fujita N."/>
        </authorList>
    </citation>
    <scope>NUCLEOTIDE SEQUENCE [LARGE SCALE GENOMIC DNA]</scope>
    <source>
        <strain evidence="3 4">NBRC 15100</strain>
    </source>
</reference>
<dbReference type="AlphaFoldDB" id="A0A0A1W9C1"/>
<dbReference type="InterPro" id="IPR006076">
    <property type="entry name" value="FAD-dep_OxRdtase"/>
</dbReference>
<name>A0A0A1W9C1_9SPHN</name>
<dbReference type="Pfam" id="PF01266">
    <property type="entry name" value="DAO"/>
    <property type="match status" value="1"/>
</dbReference>
<evidence type="ECO:0000256" key="1">
    <source>
        <dbReference type="ARBA" id="ARBA00023002"/>
    </source>
</evidence>
<comment type="caution">
    <text evidence="3">The sequence shown here is derived from an EMBL/GenBank/DDBJ whole genome shotgun (WGS) entry which is preliminary data.</text>
</comment>
<dbReference type="eggNOG" id="COG0665">
    <property type="taxonomic scope" value="Bacteria"/>
</dbReference>
<dbReference type="PANTHER" id="PTHR13847">
    <property type="entry name" value="SARCOSINE DEHYDROGENASE-RELATED"/>
    <property type="match status" value="1"/>
</dbReference>
<dbReference type="SUPFAM" id="SSF51905">
    <property type="entry name" value="FAD/NAD(P)-binding domain"/>
    <property type="match status" value="1"/>
</dbReference>
<dbReference type="EMBL" id="BBPI01000064">
    <property type="protein sequence ID" value="GAM01519.1"/>
    <property type="molecule type" value="Genomic_DNA"/>
</dbReference>
<dbReference type="Gene3D" id="3.30.9.10">
    <property type="entry name" value="D-Amino Acid Oxidase, subunit A, domain 2"/>
    <property type="match status" value="1"/>
</dbReference>
<dbReference type="GO" id="GO:0005737">
    <property type="term" value="C:cytoplasm"/>
    <property type="evidence" value="ECO:0007669"/>
    <property type="project" value="TreeGrafter"/>
</dbReference>
<dbReference type="Gene3D" id="3.50.50.60">
    <property type="entry name" value="FAD/NAD(P)-binding domain"/>
    <property type="match status" value="1"/>
</dbReference>
<dbReference type="PANTHER" id="PTHR13847:SF281">
    <property type="entry name" value="FAD DEPENDENT OXIDOREDUCTASE DOMAIN-CONTAINING PROTEIN"/>
    <property type="match status" value="1"/>
</dbReference>
<organism evidence="3 4">
    <name type="scientific">Sphingomonas parapaucimobilis NBRC 15100</name>
    <dbReference type="NCBI Taxonomy" id="1219049"/>
    <lineage>
        <taxon>Bacteria</taxon>
        <taxon>Pseudomonadati</taxon>
        <taxon>Pseudomonadota</taxon>
        <taxon>Alphaproteobacteria</taxon>
        <taxon>Sphingomonadales</taxon>
        <taxon>Sphingomonadaceae</taxon>
        <taxon>Sphingomonas</taxon>
    </lineage>
</organism>
<keyword evidence="1" id="KW-0560">Oxidoreductase</keyword>